<name>A0ABP8AXR0_9ACTN</name>
<organism evidence="2 3">
    <name type="scientific">Streptosporangium oxazolinicum</name>
    <dbReference type="NCBI Taxonomy" id="909287"/>
    <lineage>
        <taxon>Bacteria</taxon>
        <taxon>Bacillati</taxon>
        <taxon>Actinomycetota</taxon>
        <taxon>Actinomycetes</taxon>
        <taxon>Streptosporangiales</taxon>
        <taxon>Streptosporangiaceae</taxon>
        <taxon>Streptosporangium</taxon>
    </lineage>
</organism>
<comment type="caution">
    <text evidence="2">The sequence shown here is derived from an EMBL/GenBank/DDBJ whole genome shotgun (WGS) entry which is preliminary data.</text>
</comment>
<dbReference type="EMBL" id="BAABAQ010000005">
    <property type="protein sequence ID" value="GAA4193086.1"/>
    <property type="molecule type" value="Genomic_DNA"/>
</dbReference>
<reference evidence="3" key="1">
    <citation type="journal article" date="2019" name="Int. J. Syst. Evol. Microbiol.">
        <title>The Global Catalogue of Microorganisms (GCM) 10K type strain sequencing project: providing services to taxonomists for standard genome sequencing and annotation.</title>
        <authorList>
            <consortium name="The Broad Institute Genomics Platform"/>
            <consortium name="The Broad Institute Genome Sequencing Center for Infectious Disease"/>
            <person name="Wu L."/>
            <person name="Ma J."/>
        </authorList>
    </citation>
    <scope>NUCLEOTIDE SEQUENCE [LARGE SCALE GENOMIC DNA]</scope>
    <source>
        <strain evidence="3">JCM 17388</strain>
    </source>
</reference>
<evidence type="ECO:0000313" key="2">
    <source>
        <dbReference type="EMBL" id="GAA4193086.1"/>
    </source>
</evidence>
<dbReference type="InterPro" id="IPR014719">
    <property type="entry name" value="Ribosomal_bL12_C/ClpS-like"/>
</dbReference>
<keyword evidence="3" id="KW-1185">Reference proteome</keyword>
<protein>
    <recommendedName>
        <fullName evidence="1">Large ribosomal subunit protein bL12 C-terminal domain-containing protein</fullName>
    </recommendedName>
</protein>
<dbReference type="Proteomes" id="UP001501251">
    <property type="component" value="Unassembled WGS sequence"/>
</dbReference>
<gene>
    <name evidence="2" type="ORF">GCM10022252_35550</name>
</gene>
<feature type="domain" description="Large ribosomal subunit protein bL12 C-terminal" evidence="1">
    <location>
        <begin position="60"/>
        <end position="87"/>
    </location>
</feature>
<accession>A0ABP8AXR0</accession>
<dbReference type="Gene3D" id="3.30.1390.10">
    <property type="match status" value="1"/>
</dbReference>
<sequence>MPNAGPMELLILAALLVVILVILVIVADVVMAVRRGTRAPVMPPTPQGVYETVTGLTRQGRKIEAIKELRQYTGLGLRESKTVVDAVALGHDLWSHHLMARFRPSHPTVSPGAGVSGPDLATRVRELKVAGRAEQAIHLVRGETGMGEREAALFVETLSTI</sequence>
<evidence type="ECO:0000313" key="3">
    <source>
        <dbReference type="Proteomes" id="UP001501251"/>
    </source>
</evidence>
<dbReference type="SUPFAM" id="SSF54736">
    <property type="entry name" value="ClpS-like"/>
    <property type="match status" value="1"/>
</dbReference>
<proteinExistence type="predicted"/>
<dbReference type="Pfam" id="PF00542">
    <property type="entry name" value="Ribosomal_L12"/>
    <property type="match status" value="1"/>
</dbReference>
<dbReference type="RefSeq" id="WP_344919012.1">
    <property type="nucleotide sequence ID" value="NZ_BAABAQ010000005.1"/>
</dbReference>
<evidence type="ECO:0000259" key="1">
    <source>
        <dbReference type="Pfam" id="PF00542"/>
    </source>
</evidence>
<dbReference type="InterPro" id="IPR013823">
    <property type="entry name" value="Ribosomal_bL12_C"/>
</dbReference>